<accession>A0A0F8ZTQ5</accession>
<name>A0A0F8ZTQ5_9ZZZZ</name>
<reference evidence="1" key="1">
    <citation type="journal article" date="2015" name="Nature">
        <title>Complex archaea that bridge the gap between prokaryotes and eukaryotes.</title>
        <authorList>
            <person name="Spang A."/>
            <person name="Saw J.H."/>
            <person name="Jorgensen S.L."/>
            <person name="Zaremba-Niedzwiedzka K."/>
            <person name="Martijn J."/>
            <person name="Lind A.E."/>
            <person name="van Eijk R."/>
            <person name="Schleper C."/>
            <person name="Guy L."/>
            <person name="Ettema T.J."/>
        </authorList>
    </citation>
    <scope>NUCLEOTIDE SEQUENCE</scope>
</reference>
<sequence length="84" mass="9579">MVKNHDDGSIKAFVPSDIDDLIHYLSTFDCLIGHNCVQFDFPVLKKIYGWTYHGIIEDTLLMSRLQRPDRRTPPHCKGAGPHSV</sequence>
<gene>
    <name evidence="1" type="ORF">LCGC14_2655060</name>
</gene>
<evidence type="ECO:0000313" key="1">
    <source>
        <dbReference type="EMBL" id="KKK97203.1"/>
    </source>
</evidence>
<dbReference type="InterPro" id="IPR012337">
    <property type="entry name" value="RNaseH-like_sf"/>
</dbReference>
<organism evidence="1">
    <name type="scientific">marine sediment metagenome</name>
    <dbReference type="NCBI Taxonomy" id="412755"/>
    <lineage>
        <taxon>unclassified sequences</taxon>
        <taxon>metagenomes</taxon>
        <taxon>ecological metagenomes</taxon>
    </lineage>
</organism>
<dbReference type="AlphaFoldDB" id="A0A0F8ZTQ5"/>
<feature type="non-terminal residue" evidence="1">
    <location>
        <position position="84"/>
    </location>
</feature>
<dbReference type="GO" id="GO:0003676">
    <property type="term" value="F:nucleic acid binding"/>
    <property type="evidence" value="ECO:0007669"/>
    <property type="project" value="InterPro"/>
</dbReference>
<comment type="caution">
    <text evidence="1">The sequence shown here is derived from an EMBL/GenBank/DDBJ whole genome shotgun (WGS) entry which is preliminary data.</text>
</comment>
<dbReference type="EMBL" id="LAZR01046154">
    <property type="protein sequence ID" value="KKK97203.1"/>
    <property type="molecule type" value="Genomic_DNA"/>
</dbReference>
<proteinExistence type="predicted"/>
<protein>
    <submittedName>
        <fullName evidence="1">Uncharacterized protein</fullName>
    </submittedName>
</protein>
<dbReference type="InterPro" id="IPR036397">
    <property type="entry name" value="RNaseH_sf"/>
</dbReference>
<dbReference type="SUPFAM" id="SSF53098">
    <property type="entry name" value="Ribonuclease H-like"/>
    <property type="match status" value="1"/>
</dbReference>
<dbReference type="Gene3D" id="3.30.420.10">
    <property type="entry name" value="Ribonuclease H-like superfamily/Ribonuclease H"/>
    <property type="match status" value="1"/>
</dbReference>